<evidence type="ECO:0000313" key="3">
    <source>
        <dbReference type="EMBL" id="RFA15824.1"/>
    </source>
</evidence>
<reference evidence="3 4" key="1">
    <citation type="submission" date="2017-04" db="EMBL/GenBank/DDBJ databases">
        <title>Comparative genome analysis of Subtercola boreus.</title>
        <authorList>
            <person name="Cho Y.-J."/>
            <person name="Cho A."/>
            <person name="Kim O.-S."/>
            <person name="Lee J.-I."/>
        </authorList>
    </citation>
    <scope>NUCLEOTIDE SEQUENCE [LARGE SCALE GENOMIC DNA]</scope>
    <source>
        <strain evidence="3 4">P27479</strain>
    </source>
</reference>
<dbReference type="OrthoDB" id="5024054at2"/>
<feature type="coiled-coil region" evidence="1">
    <location>
        <begin position="42"/>
        <end position="71"/>
    </location>
</feature>
<accession>A0A3E0W0D1</accession>
<name>A0A3E0W0D1_9MICO</name>
<dbReference type="Proteomes" id="UP000256541">
    <property type="component" value="Unassembled WGS sequence"/>
</dbReference>
<comment type="caution">
    <text evidence="3">The sequence shown here is derived from an EMBL/GenBank/DDBJ whole genome shotgun (WGS) entry which is preliminary data.</text>
</comment>
<sequence length="99" mass="10687">MDTGQLLVTILGAGGGSALLLALIQGVFKQLSGSAGRERVRNTSLEAQRVAAIEERDQANAERDAEAKKRRKTEEYASVLRRQLNEAGIAPAPWPTETI</sequence>
<protein>
    <submittedName>
        <fullName evidence="3">Uncharacterized protein</fullName>
    </submittedName>
</protein>
<keyword evidence="2" id="KW-0812">Transmembrane</keyword>
<dbReference type="EMBL" id="NBXB01000017">
    <property type="protein sequence ID" value="RFA15824.1"/>
    <property type="molecule type" value="Genomic_DNA"/>
</dbReference>
<keyword evidence="2" id="KW-1133">Transmembrane helix</keyword>
<dbReference type="AlphaFoldDB" id="A0A3E0W0D1"/>
<proteinExistence type="predicted"/>
<evidence type="ECO:0000313" key="4">
    <source>
        <dbReference type="Proteomes" id="UP000256541"/>
    </source>
</evidence>
<dbReference type="RefSeq" id="WP_116410762.1">
    <property type="nucleotide sequence ID" value="NZ_NBXB01000017.1"/>
</dbReference>
<feature type="transmembrane region" description="Helical" evidence="2">
    <location>
        <begin position="6"/>
        <end position="28"/>
    </location>
</feature>
<gene>
    <name evidence="3" type="ORF">B7R22_05300</name>
</gene>
<keyword evidence="2" id="KW-0472">Membrane</keyword>
<evidence type="ECO:0000256" key="1">
    <source>
        <dbReference type="SAM" id="Coils"/>
    </source>
</evidence>
<keyword evidence="1" id="KW-0175">Coiled coil</keyword>
<evidence type="ECO:0000256" key="2">
    <source>
        <dbReference type="SAM" id="Phobius"/>
    </source>
</evidence>
<organism evidence="3 4">
    <name type="scientific">Subtercola boreus</name>
    <dbReference type="NCBI Taxonomy" id="120213"/>
    <lineage>
        <taxon>Bacteria</taxon>
        <taxon>Bacillati</taxon>
        <taxon>Actinomycetota</taxon>
        <taxon>Actinomycetes</taxon>
        <taxon>Micrococcales</taxon>
        <taxon>Microbacteriaceae</taxon>
        <taxon>Subtercola</taxon>
    </lineage>
</organism>